<dbReference type="InterPro" id="IPR042869">
    <property type="entry name" value="ARHGAP11A/B"/>
</dbReference>
<dbReference type="Pfam" id="PF00620">
    <property type="entry name" value="RhoGAP"/>
    <property type="match status" value="1"/>
</dbReference>
<protein>
    <recommendedName>
        <fullName evidence="2">Rho-GAP domain-containing protein</fullName>
    </recommendedName>
</protein>
<feature type="region of interest" description="Disordered" evidence="1">
    <location>
        <begin position="402"/>
        <end position="515"/>
    </location>
</feature>
<dbReference type="HOGENOM" id="CLU_488624_0_0_1"/>
<proteinExistence type="predicted"/>
<accession>A7S270</accession>
<dbReference type="GO" id="GO:0007165">
    <property type="term" value="P:signal transduction"/>
    <property type="evidence" value="ECO:0007669"/>
    <property type="project" value="InterPro"/>
</dbReference>
<dbReference type="EMBL" id="DS469567">
    <property type="protein sequence ID" value="EDO42235.1"/>
    <property type="molecule type" value="Genomic_DNA"/>
</dbReference>
<dbReference type="SMART" id="SM00324">
    <property type="entry name" value="RhoGAP"/>
    <property type="match status" value="1"/>
</dbReference>
<dbReference type="InterPro" id="IPR000198">
    <property type="entry name" value="RhoGAP_dom"/>
</dbReference>
<dbReference type="SUPFAM" id="SSF48350">
    <property type="entry name" value="GTPase activation domain, GAP"/>
    <property type="match status" value="1"/>
</dbReference>
<reference evidence="3 4" key="1">
    <citation type="journal article" date="2007" name="Science">
        <title>Sea anemone genome reveals ancestral eumetazoan gene repertoire and genomic organization.</title>
        <authorList>
            <person name="Putnam N.H."/>
            <person name="Srivastava M."/>
            <person name="Hellsten U."/>
            <person name="Dirks B."/>
            <person name="Chapman J."/>
            <person name="Salamov A."/>
            <person name="Terry A."/>
            <person name="Shapiro H."/>
            <person name="Lindquist E."/>
            <person name="Kapitonov V.V."/>
            <person name="Jurka J."/>
            <person name="Genikhovich G."/>
            <person name="Grigoriev I.V."/>
            <person name="Lucas S.M."/>
            <person name="Steele R.E."/>
            <person name="Finnerty J.R."/>
            <person name="Technau U."/>
            <person name="Martindale M.Q."/>
            <person name="Rokhsar D.S."/>
        </authorList>
    </citation>
    <scope>NUCLEOTIDE SEQUENCE [LARGE SCALE GENOMIC DNA]</scope>
    <source>
        <strain evidence="4">CH2 X CH6</strain>
    </source>
</reference>
<dbReference type="STRING" id="45351.A7S270"/>
<feature type="compositionally biased region" description="Polar residues" evidence="1">
    <location>
        <begin position="470"/>
        <end position="499"/>
    </location>
</feature>
<gene>
    <name evidence="3" type="ORF">NEMVEDRAFT_v1g205633</name>
</gene>
<dbReference type="Proteomes" id="UP000001593">
    <property type="component" value="Unassembled WGS sequence"/>
</dbReference>
<dbReference type="eggNOG" id="KOG2710">
    <property type="taxonomic scope" value="Eukaryota"/>
</dbReference>
<dbReference type="PhylomeDB" id="A7S270"/>
<dbReference type="GO" id="GO:0005096">
    <property type="term" value="F:GTPase activator activity"/>
    <property type="evidence" value="ECO:0000318"/>
    <property type="project" value="GO_Central"/>
</dbReference>
<dbReference type="PROSITE" id="PS50238">
    <property type="entry name" value="RHOGAP"/>
    <property type="match status" value="1"/>
</dbReference>
<evidence type="ECO:0000259" key="2">
    <source>
        <dbReference type="PROSITE" id="PS50238"/>
    </source>
</evidence>
<feature type="region of interest" description="Disordered" evidence="1">
    <location>
        <begin position="257"/>
        <end position="295"/>
    </location>
</feature>
<dbReference type="Gene3D" id="1.10.555.10">
    <property type="entry name" value="Rho GTPase activation protein"/>
    <property type="match status" value="1"/>
</dbReference>
<evidence type="ECO:0000313" key="3">
    <source>
        <dbReference type="EMBL" id="EDO42235.1"/>
    </source>
</evidence>
<feature type="compositionally biased region" description="Polar residues" evidence="1">
    <location>
        <begin position="403"/>
        <end position="412"/>
    </location>
</feature>
<feature type="compositionally biased region" description="Low complexity" evidence="1">
    <location>
        <begin position="459"/>
        <end position="469"/>
    </location>
</feature>
<dbReference type="AlphaFoldDB" id="A7S270"/>
<dbReference type="PANTHER" id="PTHR15670">
    <property type="entry name" value="RHO GTPASE ACTIVATING PROTEIN 11A"/>
    <property type="match status" value="1"/>
</dbReference>
<organism evidence="3 4">
    <name type="scientific">Nematostella vectensis</name>
    <name type="common">Starlet sea anemone</name>
    <dbReference type="NCBI Taxonomy" id="45351"/>
    <lineage>
        <taxon>Eukaryota</taxon>
        <taxon>Metazoa</taxon>
        <taxon>Cnidaria</taxon>
        <taxon>Anthozoa</taxon>
        <taxon>Hexacorallia</taxon>
        <taxon>Actiniaria</taxon>
        <taxon>Edwardsiidae</taxon>
        <taxon>Nematostella</taxon>
    </lineage>
</organism>
<feature type="domain" description="Rho-GAP" evidence="2">
    <location>
        <begin position="54"/>
        <end position="239"/>
    </location>
</feature>
<evidence type="ECO:0000256" key="1">
    <source>
        <dbReference type="SAM" id="MobiDB-lite"/>
    </source>
</evidence>
<keyword evidence="4" id="KW-1185">Reference proteome</keyword>
<dbReference type="InterPro" id="IPR008936">
    <property type="entry name" value="Rho_GTPase_activation_prot"/>
</dbReference>
<dbReference type="PANTHER" id="PTHR15670:SF4">
    <property type="entry name" value="RHO GTPASE-ACTIVATING PROTEIN 11A"/>
    <property type="match status" value="1"/>
</dbReference>
<feature type="compositionally biased region" description="Basic residues" evidence="1">
    <location>
        <begin position="276"/>
        <end position="285"/>
    </location>
</feature>
<dbReference type="OMA" id="PCKYRIG"/>
<name>A7S270_NEMVE</name>
<sequence length="558" mass="61913">MRDLCSIDFKDSVRFVVRRDLKRLGLKVPKYKAVFKQGTDVREGAVFGALLDNVPSENVGENYYCSVPKFLVDSAKFLRQHMNTEGLFRKSGSVQRQKLLKERIELGEEISTAQPHDVAGLMKQFFRQLQEPLLTNTYHDSFIKTMRIEDDNTRTKAMLYICLLLPLAHLQALKYTMKFLAEFASHSEKSKMGFSNLAIVLTPNLMHNIRKDNSSSSERLLKDQTVVIKTLLKNAGSLGMVPDDVFERAKLIGDDGANAMTSSGDELDSEDMQQGKGKRASRQRTRTGSITDDTEIEKITSQSRERMSLRIHSKRRLMDSNLNSLSPANKRRLTAFKSSEGDSGIGNPVIMSRSTQMFATSMKPLTPVKPLADMVKKDHAKTLLSSETEHVKVVDAATYVPSPDTNTPSGSSRFYAPSPCTEHSHPQPAPVSAGHAALRGDGGVRGRRVTRRNSSGATSCFSSSPRSRSTINNPKTQILQDVNGNAVNKNNMTTPNTQQFRKRPSHGSNSEVTTKVCPGSVRSRIDNNESMTPCKYRIGTPPNTSGNRELKAVLSQNI</sequence>
<dbReference type="InParanoid" id="A7S270"/>
<evidence type="ECO:0000313" key="4">
    <source>
        <dbReference type="Proteomes" id="UP000001593"/>
    </source>
</evidence>